<feature type="binding site" evidence="8">
    <location>
        <begin position="133"/>
        <end position="137"/>
    </location>
    <ligand>
        <name>substrate</name>
    </ligand>
</feature>
<proteinExistence type="inferred from homology"/>
<comment type="caution">
    <text evidence="8">Lacks conserved residue(s) required for the propagation of feature annotation.</text>
</comment>
<feature type="binding site" evidence="8">
    <location>
        <position position="166"/>
    </location>
    <ligand>
        <name>substrate</name>
    </ligand>
</feature>
<dbReference type="AlphaFoldDB" id="A0A521FZL1"/>
<feature type="binding site" evidence="8">
    <location>
        <position position="110"/>
    </location>
    <ligand>
        <name>Fe cation</name>
        <dbReference type="ChEBI" id="CHEBI:24875"/>
    </ligand>
</feature>
<evidence type="ECO:0000256" key="6">
    <source>
        <dbReference type="ARBA" id="ARBA00023315"/>
    </source>
</evidence>
<keyword evidence="3 8" id="KW-0819">tRNA processing</keyword>
<dbReference type="HAMAP" id="MF_01445">
    <property type="entry name" value="TsaD"/>
    <property type="match status" value="1"/>
</dbReference>
<comment type="caution">
    <text evidence="10">The sequence shown here is derived from an EMBL/GenBank/DDBJ whole genome shotgun (WGS) entry which is preliminary data.</text>
</comment>
<dbReference type="InterPro" id="IPR022450">
    <property type="entry name" value="TsaD"/>
</dbReference>
<evidence type="ECO:0000256" key="5">
    <source>
        <dbReference type="ARBA" id="ARBA00023004"/>
    </source>
</evidence>
<dbReference type="SUPFAM" id="SSF53067">
    <property type="entry name" value="Actin-like ATPase domain"/>
    <property type="match status" value="2"/>
</dbReference>
<dbReference type="Proteomes" id="UP000316238">
    <property type="component" value="Unassembled WGS sequence"/>
</dbReference>
<keyword evidence="5 8" id="KW-0408">Iron</keyword>
<dbReference type="Gene3D" id="3.30.420.40">
    <property type="match status" value="2"/>
</dbReference>
<keyword evidence="2 8" id="KW-0808">Transferase</keyword>
<evidence type="ECO:0000256" key="7">
    <source>
        <dbReference type="ARBA" id="ARBA00048117"/>
    </source>
</evidence>
<dbReference type="EMBL" id="NQJD01000035">
    <property type="protein sequence ID" value="TAA74206.1"/>
    <property type="molecule type" value="Genomic_DNA"/>
</dbReference>
<feature type="binding site" evidence="8">
    <location>
        <position position="179"/>
    </location>
    <ligand>
        <name>substrate</name>
    </ligand>
</feature>
<reference evidence="10" key="1">
    <citation type="submission" date="2017-07" db="EMBL/GenBank/DDBJ databases">
        <title>The cable genome - Insights into the physiology and evolution of filamentous bacteria capable of sulfide oxidation via long distance electron transfer.</title>
        <authorList>
            <person name="Thorup C."/>
            <person name="Bjerg J.T."/>
            <person name="Schreiber L."/>
            <person name="Nielsen L.P."/>
            <person name="Kjeldsen K.U."/>
            <person name="Boesen T."/>
            <person name="Boggild A."/>
            <person name="Meysman F."/>
            <person name="Geelhoed J."/>
            <person name="Schramm A."/>
        </authorList>
    </citation>
    <scope>NUCLEOTIDE SEQUENCE [LARGE SCALE GENOMIC DNA]</scope>
    <source>
        <strain evidence="10">GS</strain>
    </source>
</reference>
<evidence type="ECO:0000256" key="2">
    <source>
        <dbReference type="ARBA" id="ARBA00022679"/>
    </source>
</evidence>
<sequence>MLILAIESSCDDTAAAVLDNDRVLSNVISSQFAVHAKYGGVVPELASRCHIEAIWPVVNEALTAAGVSLDEIGLIAATQGPGLVGCLLVGFTFAKSLALVRQIPCVGVDHLTGHLLAILLEQEKPAFPYTALVVSGGTSSLFAVSSPIEFRLLGRTRDDAAGEAFDKVAKMLDLGCPGGPAVSTLAEQGRADAFAFPRALADGSVDFSFSGLKTAVANQVSRFLQQELPVPKADICASFEQAVVDALTEKTITAAKRCGHQRVVLGGGVAANNTLRRQICTRCAEERLQCFLPSPVFCTDNAAMIGLAGYHQFVAGNTIGSDADAFSRSPLN</sequence>
<dbReference type="GO" id="GO:0005506">
    <property type="term" value="F:iron ion binding"/>
    <property type="evidence" value="ECO:0007669"/>
    <property type="project" value="UniProtKB-UniRule"/>
</dbReference>
<evidence type="ECO:0000313" key="11">
    <source>
        <dbReference type="Proteomes" id="UP000316238"/>
    </source>
</evidence>
<evidence type="ECO:0000256" key="4">
    <source>
        <dbReference type="ARBA" id="ARBA00022723"/>
    </source>
</evidence>
<dbReference type="GO" id="GO:0002949">
    <property type="term" value="P:tRNA threonylcarbamoyladenosine modification"/>
    <property type="evidence" value="ECO:0007669"/>
    <property type="project" value="UniProtKB-UniRule"/>
</dbReference>
<dbReference type="InterPro" id="IPR000905">
    <property type="entry name" value="Gcp-like_dom"/>
</dbReference>
<evidence type="ECO:0000256" key="3">
    <source>
        <dbReference type="ARBA" id="ARBA00022694"/>
    </source>
</evidence>
<dbReference type="InterPro" id="IPR017861">
    <property type="entry name" value="KAE1/TsaD"/>
</dbReference>
<organism evidence="10 11">
    <name type="scientific">Candidatus Electronema aureum</name>
    <dbReference type="NCBI Taxonomy" id="2005002"/>
    <lineage>
        <taxon>Bacteria</taxon>
        <taxon>Pseudomonadati</taxon>
        <taxon>Thermodesulfobacteriota</taxon>
        <taxon>Desulfobulbia</taxon>
        <taxon>Desulfobulbales</taxon>
        <taxon>Desulfobulbaceae</taxon>
        <taxon>Candidatus Electronema</taxon>
    </lineage>
</organism>
<evidence type="ECO:0000313" key="10">
    <source>
        <dbReference type="EMBL" id="TAA74206.1"/>
    </source>
</evidence>
<dbReference type="PRINTS" id="PR00789">
    <property type="entry name" value="OSIALOPTASE"/>
</dbReference>
<evidence type="ECO:0000259" key="9">
    <source>
        <dbReference type="Pfam" id="PF00814"/>
    </source>
</evidence>
<protein>
    <recommendedName>
        <fullName evidence="8">tRNA N6-adenosine threonylcarbamoyltransferase</fullName>
        <ecNumber evidence="8">2.3.1.234</ecNumber>
    </recommendedName>
    <alternativeName>
        <fullName evidence="8">N6-L-threonylcarbamoyladenine synthase</fullName>
        <shortName evidence="8">t(6)A synthase</shortName>
    </alternativeName>
    <alternativeName>
        <fullName evidence="8">t(6)A37 threonylcarbamoyladenosine biosynthesis protein TsaD</fullName>
    </alternativeName>
    <alternativeName>
        <fullName evidence="8">tRNA threonylcarbamoyladenosine biosynthesis protein TsaD</fullName>
    </alternativeName>
</protein>
<dbReference type="GO" id="GO:0005737">
    <property type="term" value="C:cytoplasm"/>
    <property type="evidence" value="ECO:0007669"/>
    <property type="project" value="UniProtKB-SubCell"/>
</dbReference>
<evidence type="ECO:0000256" key="1">
    <source>
        <dbReference type="ARBA" id="ARBA00022490"/>
    </source>
</evidence>
<dbReference type="NCBIfam" id="TIGR03723">
    <property type="entry name" value="T6A_TsaD_YgjD"/>
    <property type="match status" value="1"/>
</dbReference>
<feature type="domain" description="Gcp-like" evidence="9">
    <location>
        <begin position="23"/>
        <end position="306"/>
    </location>
</feature>
<dbReference type="NCBIfam" id="TIGR00329">
    <property type="entry name" value="gcp_kae1"/>
    <property type="match status" value="1"/>
</dbReference>
<dbReference type="PANTHER" id="PTHR11735:SF6">
    <property type="entry name" value="TRNA N6-ADENOSINE THREONYLCARBAMOYLTRANSFERASE, MITOCHONDRIAL"/>
    <property type="match status" value="1"/>
</dbReference>
<evidence type="ECO:0000256" key="8">
    <source>
        <dbReference type="HAMAP-Rule" id="MF_01445"/>
    </source>
</evidence>
<keyword evidence="6 8" id="KW-0012">Acyltransferase</keyword>
<dbReference type="InterPro" id="IPR043129">
    <property type="entry name" value="ATPase_NBD"/>
</dbReference>
<dbReference type="PANTHER" id="PTHR11735">
    <property type="entry name" value="TRNA N6-ADENOSINE THREONYLCARBAMOYLTRANSFERASE"/>
    <property type="match status" value="1"/>
</dbReference>
<comment type="cofactor">
    <cofactor evidence="8">
        <name>Fe(2+)</name>
        <dbReference type="ChEBI" id="CHEBI:29033"/>
    </cofactor>
    <text evidence="8">Binds 1 Fe(2+) ion per subunit.</text>
</comment>
<keyword evidence="4 8" id="KW-0479">Metal-binding</keyword>
<dbReference type="FunFam" id="3.30.420.40:FF:000040">
    <property type="entry name" value="tRNA N6-adenosine threonylcarbamoyltransferase"/>
    <property type="match status" value="1"/>
</dbReference>
<feature type="binding site" evidence="8">
    <location>
        <position position="272"/>
    </location>
    <ligand>
        <name>substrate</name>
    </ligand>
</feature>
<comment type="function">
    <text evidence="8">Required for the formation of a threonylcarbamoyl group on adenosine at position 37 (t(6)A37) in tRNAs that read codons beginning with adenine. Is involved in the transfer of the threonylcarbamoyl moiety of threonylcarbamoyl-AMP (TC-AMP) to the N6 group of A37, together with TsaE and TsaB. TsaD likely plays a direct catalytic role in this reaction.</text>
</comment>
<feature type="binding site" evidence="8">
    <location>
        <position position="114"/>
    </location>
    <ligand>
        <name>Fe cation</name>
        <dbReference type="ChEBI" id="CHEBI:24875"/>
    </ligand>
</feature>
<comment type="similarity">
    <text evidence="8">Belongs to the KAE1 / TsaD family.</text>
</comment>
<feature type="binding site" evidence="8">
    <location>
        <position position="300"/>
    </location>
    <ligand>
        <name>Fe cation</name>
        <dbReference type="ChEBI" id="CHEBI:24875"/>
    </ligand>
</feature>
<name>A0A521FZL1_9BACT</name>
<comment type="catalytic activity">
    <reaction evidence="7 8">
        <text>L-threonylcarbamoyladenylate + adenosine(37) in tRNA = N(6)-L-threonylcarbamoyladenosine(37) in tRNA + AMP + H(+)</text>
        <dbReference type="Rhea" id="RHEA:37059"/>
        <dbReference type="Rhea" id="RHEA-COMP:10162"/>
        <dbReference type="Rhea" id="RHEA-COMP:10163"/>
        <dbReference type="ChEBI" id="CHEBI:15378"/>
        <dbReference type="ChEBI" id="CHEBI:73682"/>
        <dbReference type="ChEBI" id="CHEBI:74411"/>
        <dbReference type="ChEBI" id="CHEBI:74418"/>
        <dbReference type="ChEBI" id="CHEBI:456215"/>
        <dbReference type="EC" id="2.3.1.234"/>
    </reaction>
</comment>
<comment type="subcellular location">
    <subcellularLocation>
        <location evidence="8">Cytoplasm</location>
    </subcellularLocation>
</comment>
<keyword evidence="1 8" id="KW-0963">Cytoplasm</keyword>
<dbReference type="EC" id="2.3.1.234" evidence="8"/>
<dbReference type="GO" id="GO:0061711">
    <property type="term" value="F:tRNA N(6)-L-threonylcarbamoyladenine synthase activity"/>
    <property type="evidence" value="ECO:0007669"/>
    <property type="project" value="UniProtKB-EC"/>
</dbReference>
<dbReference type="Pfam" id="PF00814">
    <property type="entry name" value="TsaD"/>
    <property type="match status" value="1"/>
</dbReference>
<gene>
    <name evidence="8" type="primary">tsaD</name>
    <name evidence="10" type="ORF">CDV28_13515</name>
</gene>
<keyword evidence="11" id="KW-1185">Reference proteome</keyword>
<accession>A0A521FZL1</accession>
<dbReference type="CDD" id="cd24133">
    <property type="entry name" value="ASKHA_NBD_TsaD_bac"/>
    <property type="match status" value="1"/>
</dbReference>